<dbReference type="InParanoid" id="A0A286UVX6"/>
<dbReference type="Proteomes" id="UP000217199">
    <property type="component" value="Unassembled WGS sequence"/>
</dbReference>
<accession>A0A286UVX6</accession>
<evidence type="ECO:0000313" key="2">
    <source>
        <dbReference type="EMBL" id="PAV23753.1"/>
    </source>
</evidence>
<sequence length="397" mass="43117">MNGLQNTFEPPFPSSSVQQNQVLQQNRKRNRQSEADADPKLLAKRAKAAERQRRKRERDRRNTLGAMFPTAPQPPPVGSSAPPPGSEHIIHPAQSEPVQALSEEEERRREKVRAAARERQRKHRALMKQKKMAELGLAMGGDGVNGLEEIHYALGPDGSYQPVPPPNAHIPELNESGHHYQIPNGTTQTGGQTFASTLLLSFSCSPLLKQHVLRTLSMTNEELCSLEPILSAAFDQWDQARRLHYAEQAAKAGHQPDGAGPSSGPFGPPPGSEVPNDFHARFHRSLTAPSPFSANVIPIGVPPGHLDPNLNNTTPNNSTNAVIEQVVKAMSESNHNLNNVNHPLNGASEGTVNNVESVVSTLADGEVKEDGRLGQEIHEESGKENDDNKVSDGGTNP</sequence>
<feature type="compositionally biased region" description="Basic and acidic residues" evidence="1">
    <location>
        <begin position="31"/>
        <end position="51"/>
    </location>
</feature>
<evidence type="ECO:0000256" key="1">
    <source>
        <dbReference type="SAM" id="MobiDB-lite"/>
    </source>
</evidence>
<organism evidence="2 3">
    <name type="scientific">Pyrrhoderma noxium</name>
    <dbReference type="NCBI Taxonomy" id="2282107"/>
    <lineage>
        <taxon>Eukaryota</taxon>
        <taxon>Fungi</taxon>
        <taxon>Dikarya</taxon>
        <taxon>Basidiomycota</taxon>
        <taxon>Agaricomycotina</taxon>
        <taxon>Agaricomycetes</taxon>
        <taxon>Hymenochaetales</taxon>
        <taxon>Hymenochaetaceae</taxon>
        <taxon>Pyrrhoderma</taxon>
    </lineage>
</organism>
<keyword evidence="3" id="KW-1185">Reference proteome</keyword>
<evidence type="ECO:0000313" key="3">
    <source>
        <dbReference type="Proteomes" id="UP000217199"/>
    </source>
</evidence>
<reference evidence="2 3" key="1">
    <citation type="journal article" date="2017" name="Mol. Ecol.">
        <title>Comparative and population genomic landscape of Phellinus noxius: A hypervariable fungus causing root rot in trees.</title>
        <authorList>
            <person name="Chung C.L."/>
            <person name="Lee T.J."/>
            <person name="Akiba M."/>
            <person name="Lee H.H."/>
            <person name="Kuo T.H."/>
            <person name="Liu D."/>
            <person name="Ke H.M."/>
            <person name="Yokoi T."/>
            <person name="Roa M.B."/>
            <person name="Lu M.J."/>
            <person name="Chang Y.Y."/>
            <person name="Ann P.J."/>
            <person name="Tsai J.N."/>
            <person name="Chen C.Y."/>
            <person name="Tzean S.S."/>
            <person name="Ota Y."/>
            <person name="Hattori T."/>
            <person name="Sahashi N."/>
            <person name="Liou R.F."/>
            <person name="Kikuchi T."/>
            <person name="Tsai I.J."/>
        </authorList>
    </citation>
    <scope>NUCLEOTIDE SEQUENCE [LARGE SCALE GENOMIC DNA]</scope>
    <source>
        <strain evidence="2 3">FFPRI411160</strain>
    </source>
</reference>
<feature type="compositionally biased region" description="Low complexity" evidence="1">
    <location>
        <begin position="14"/>
        <end position="25"/>
    </location>
</feature>
<feature type="compositionally biased region" description="Basic and acidic residues" evidence="1">
    <location>
        <begin position="365"/>
        <end position="390"/>
    </location>
</feature>
<dbReference type="OrthoDB" id="3257251at2759"/>
<dbReference type="EMBL" id="NBII01000001">
    <property type="protein sequence ID" value="PAV23753.1"/>
    <property type="molecule type" value="Genomic_DNA"/>
</dbReference>
<dbReference type="STRING" id="2282107.A0A286UVX6"/>
<feature type="region of interest" description="Disordered" evidence="1">
    <location>
        <begin position="362"/>
        <end position="397"/>
    </location>
</feature>
<proteinExistence type="predicted"/>
<dbReference type="AlphaFoldDB" id="A0A286UVX6"/>
<feature type="compositionally biased region" description="Pro residues" evidence="1">
    <location>
        <begin position="71"/>
        <end position="85"/>
    </location>
</feature>
<gene>
    <name evidence="2" type="ORF">PNOK_0082100</name>
</gene>
<protein>
    <submittedName>
        <fullName evidence="2">Uncharacterized protein</fullName>
    </submittedName>
</protein>
<name>A0A286UVX6_9AGAM</name>
<comment type="caution">
    <text evidence="2">The sequence shown here is derived from an EMBL/GenBank/DDBJ whole genome shotgun (WGS) entry which is preliminary data.</text>
</comment>
<feature type="region of interest" description="Disordered" evidence="1">
    <location>
        <begin position="248"/>
        <end position="276"/>
    </location>
</feature>
<feature type="region of interest" description="Disordered" evidence="1">
    <location>
        <begin position="1"/>
        <end position="108"/>
    </location>
</feature>